<dbReference type="CDD" id="cd06257">
    <property type="entry name" value="DnaJ"/>
    <property type="match status" value="1"/>
</dbReference>
<evidence type="ECO:0000256" key="3">
    <source>
        <dbReference type="ARBA" id="ARBA00022490"/>
    </source>
</evidence>
<keyword evidence="3" id="KW-0963">Cytoplasm</keyword>
<reference evidence="8" key="1">
    <citation type="submission" date="2021-01" db="EMBL/GenBank/DDBJ databases">
        <authorList>
            <person name="Corre E."/>
            <person name="Pelletier E."/>
            <person name="Niang G."/>
            <person name="Scheremetjew M."/>
            <person name="Finn R."/>
            <person name="Kale V."/>
            <person name="Holt S."/>
            <person name="Cochrane G."/>
            <person name="Meng A."/>
            <person name="Brown T."/>
            <person name="Cohen L."/>
        </authorList>
    </citation>
    <scope>NUCLEOTIDE SEQUENCE</scope>
    <source>
        <strain evidence="8">SAG 36.94</strain>
    </source>
</reference>
<accession>A0A7S1TD00</accession>
<evidence type="ECO:0000259" key="7">
    <source>
        <dbReference type="PROSITE" id="PS50076"/>
    </source>
</evidence>
<dbReference type="InterPro" id="IPR036869">
    <property type="entry name" value="J_dom_sf"/>
</dbReference>
<dbReference type="Gene3D" id="1.10.287.110">
    <property type="entry name" value="DnaJ domain"/>
    <property type="match status" value="1"/>
</dbReference>
<dbReference type="InterPro" id="IPR001623">
    <property type="entry name" value="DnaJ_domain"/>
</dbReference>
<dbReference type="GO" id="GO:0005737">
    <property type="term" value="C:cytoplasm"/>
    <property type="evidence" value="ECO:0007669"/>
    <property type="project" value="UniProtKB-SubCell"/>
</dbReference>
<comment type="subcellular location">
    <subcellularLocation>
        <location evidence="2">Cytoplasm</location>
    </subcellularLocation>
    <subcellularLocation>
        <location evidence="1">Nucleus</location>
    </subcellularLocation>
</comment>
<feature type="domain" description="J" evidence="7">
    <location>
        <begin position="1"/>
        <end position="70"/>
    </location>
</feature>
<dbReference type="GO" id="GO:0005681">
    <property type="term" value="C:spliceosomal complex"/>
    <property type="evidence" value="ECO:0007669"/>
    <property type="project" value="TreeGrafter"/>
</dbReference>
<dbReference type="GO" id="GO:0000390">
    <property type="term" value="P:spliceosomal complex disassembly"/>
    <property type="evidence" value="ECO:0007669"/>
    <property type="project" value="TreeGrafter"/>
</dbReference>
<dbReference type="AlphaFoldDB" id="A0A7S1TD00"/>
<dbReference type="EMBL" id="HBGH01008400">
    <property type="protein sequence ID" value="CAD9232518.1"/>
    <property type="molecule type" value="Transcribed_RNA"/>
</dbReference>
<evidence type="ECO:0000256" key="1">
    <source>
        <dbReference type="ARBA" id="ARBA00004123"/>
    </source>
</evidence>
<dbReference type="InterPro" id="IPR052094">
    <property type="entry name" value="Pre-mRNA-splicing_ERAD"/>
</dbReference>
<name>A0A7S1TD00_9RHOD</name>
<protein>
    <recommendedName>
        <fullName evidence="7">J domain-containing protein</fullName>
    </recommendedName>
</protein>
<evidence type="ECO:0000313" key="8">
    <source>
        <dbReference type="EMBL" id="CAD9232518.1"/>
    </source>
</evidence>
<evidence type="ECO:0000256" key="6">
    <source>
        <dbReference type="SAM" id="MobiDB-lite"/>
    </source>
</evidence>
<dbReference type="PRINTS" id="PR00625">
    <property type="entry name" value="JDOMAIN"/>
</dbReference>
<dbReference type="SUPFAM" id="SSF46565">
    <property type="entry name" value="Chaperone J-domain"/>
    <property type="match status" value="1"/>
</dbReference>
<dbReference type="SMART" id="SM00271">
    <property type="entry name" value="DnaJ"/>
    <property type="match status" value="1"/>
</dbReference>
<dbReference type="Pfam" id="PF00226">
    <property type="entry name" value="DnaJ"/>
    <property type="match status" value="1"/>
</dbReference>
<dbReference type="PROSITE" id="PS50076">
    <property type="entry name" value="DNAJ_2"/>
    <property type="match status" value="1"/>
</dbReference>
<organism evidence="8">
    <name type="scientific">Compsopogon caeruleus</name>
    <dbReference type="NCBI Taxonomy" id="31354"/>
    <lineage>
        <taxon>Eukaryota</taxon>
        <taxon>Rhodophyta</taxon>
        <taxon>Compsopogonophyceae</taxon>
        <taxon>Compsopogonales</taxon>
        <taxon>Compsopogonaceae</taxon>
        <taxon>Compsopogon</taxon>
    </lineage>
</organism>
<feature type="region of interest" description="Disordered" evidence="6">
    <location>
        <begin position="139"/>
        <end position="166"/>
    </location>
</feature>
<sequence length="193" mass="22335">MNYELLGLDPNNFEDLTEREIKQAYRRAALKYHPDKNGGGQDAVEKFTKIFSAYETLVDPGTRAAYDASIRASVSKKRRFAEMDERRRNMREQLEAREQEAADRAQASRDARVKASQAEQNRSRLQAEIERLRHDFAKEERDRRRKVVAPSEMRLHGDPPPQAKSTTVKYAELTELSGFEEYEAATVIRLSDR</sequence>
<dbReference type="InterPro" id="IPR018253">
    <property type="entry name" value="DnaJ_domain_CS"/>
</dbReference>
<evidence type="ECO:0000256" key="2">
    <source>
        <dbReference type="ARBA" id="ARBA00004496"/>
    </source>
</evidence>
<proteinExistence type="predicted"/>
<dbReference type="PROSITE" id="PS00636">
    <property type="entry name" value="DNAJ_1"/>
    <property type="match status" value="1"/>
</dbReference>
<feature type="region of interest" description="Disordered" evidence="6">
    <location>
        <begin position="93"/>
        <end position="122"/>
    </location>
</feature>
<feature type="compositionally biased region" description="Basic and acidic residues" evidence="6">
    <location>
        <begin position="93"/>
        <end position="113"/>
    </location>
</feature>
<keyword evidence="5" id="KW-0539">Nucleus</keyword>
<evidence type="ECO:0000256" key="5">
    <source>
        <dbReference type="ARBA" id="ARBA00023242"/>
    </source>
</evidence>
<dbReference type="PANTHER" id="PTHR44313:SF1">
    <property type="entry name" value="DNAJ HOMOLOG SUBFAMILY C MEMBER 17"/>
    <property type="match status" value="1"/>
</dbReference>
<evidence type="ECO:0000256" key="4">
    <source>
        <dbReference type="ARBA" id="ARBA00023186"/>
    </source>
</evidence>
<keyword evidence="4" id="KW-0143">Chaperone</keyword>
<gene>
    <name evidence="8" type="ORF">CCAE0312_LOCUS4601</name>
</gene>
<dbReference type="PANTHER" id="PTHR44313">
    <property type="entry name" value="DNAJ HOMOLOG SUBFAMILY C MEMBER 17"/>
    <property type="match status" value="1"/>
</dbReference>